<proteinExistence type="predicted"/>
<keyword evidence="2" id="KW-1185">Reference proteome</keyword>
<organism evidence="1 2">
    <name type="scientific">Armillaria luteobubalina</name>
    <dbReference type="NCBI Taxonomy" id="153913"/>
    <lineage>
        <taxon>Eukaryota</taxon>
        <taxon>Fungi</taxon>
        <taxon>Dikarya</taxon>
        <taxon>Basidiomycota</taxon>
        <taxon>Agaricomycotina</taxon>
        <taxon>Agaricomycetes</taxon>
        <taxon>Agaricomycetidae</taxon>
        <taxon>Agaricales</taxon>
        <taxon>Marasmiineae</taxon>
        <taxon>Physalacriaceae</taxon>
        <taxon>Armillaria</taxon>
    </lineage>
</organism>
<dbReference type="EMBL" id="JAUEPU010000010">
    <property type="protein sequence ID" value="KAK0499259.1"/>
    <property type="molecule type" value="Genomic_DNA"/>
</dbReference>
<gene>
    <name evidence="1" type="ORF">EDD18DRAFT_1350692</name>
</gene>
<evidence type="ECO:0000313" key="1">
    <source>
        <dbReference type="EMBL" id="KAK0499259.1"/>
    </source>
</evidence>
<name>A0AA39UVH9_9AGAR</name>
<evidence type="ECO:0008006" key="3">
    <source>
        <dbReference type="Google" id="ProtNLM"/>
    </source>
</evidence>
<sequence>MPSFIHGLGLHHMQTTGFTDGNVDYFPVDTIIRLLRAGRSSFDLDNVTLSSTYEDLRRLESRVSTFDIDLSRPRKQKNGIDRILQVYRSIFAPIRRLPLDVLLHIFLFLPVDTVSPGSVPWILGSVCYSWRSICLSFPTLWSKIVVDTRAGTELRSGSLSMIHTSLRRSQRSPLIIFVSCDNQSSSISPILFSILDLLLTHSSRWSAVDVHIPRLTYPIFNRLGPLPMLRRIRITMDHGRVAEETRDSLGHCPQLRDVSITGVPLLSLHLPLNRLTSLGTIQTAEDIFRILPDAKGLEALTIFHTSSFKSLPRRCNSNMLTVPSIRRLEFLSGPVQEITESLLLPNIEHLTLGCHSSLQPLSSSDIQSITDLVQRSQCLLRSLALNCTISIYSIDAISFSLTRLSITVESWTACDIFITLRVRGEGDNVVPNLSDFRITDVTSKCGGYSFTHEPFEPMIESRWNIPPRARAGQLRRIEIHAKHGWGDLYYYDTARQTLWKYAEEGLEVIIFDQASTAR</sequence>
<reference evidence="1" key="1">
    <citation type="submission" date="2023-06" db="EMBL/GenBank/DDBJ databases">
        <authorList>
            <consortium name="Lawrence Berkeley National Laboratory"/>
            <person name="Ahrendt S."/>
            <person name="Sahu N."/>
            <person name="Indic B."/>
            <person name="Wong-Bajracharya J."/>
            <person name="Merenyi Z."/>
            <person name="Ke H.-M."/>
            <person name="Monk M."/>
            <person name="Kocsube S."/>
            <person name="Drula E."/>
            <person name="Lipzen A."/>
            <person name="Balint B."/>
            <person name="Henrissat B."/>
            <person name="Andreopoulos B."/>
            <person name="Martin F.M."/>
            <person name="Harder C.B."/>
            <person name="Rigling D."/>
            <person name="Ford K.L."/>
            <person name="Foster G.D."/>
            <person name="Pangilinan J."/>
            <person name="Papanicolaou A."/>
            <person name="Barry K."/>
            <person name="LaButti K."/>
            <person name="Viragh M."/>
            <person name="Koriabine M."/>
            <person name="Yan M."/>
            <person name="Riley R."/>
            <person name="Champramary S."/>
            <person name="Plett K.L."/>
            <person name="Tsai I.J."/>
            <person name="Slot J."/>
            <person name="Sipos G."/>
            <person name="Plett J."/>
            <person name="Nagy L.G."/>
            <person name="Grigoriev I.V."/>
        </authorList>
    </citation>
    <scope>NUCLEOTIDE SEQUENCE</scope>
    <source>
        <strain evidence="1">HWK02</strain>
    </source>
</reference>
<dbReference type="Proteomes" id="UP001175228">
    <property type="component" value="Unassembled WGS sequence"/>
</dbReference>
<comment type="caution">
    <text evidence="1">The sequence shown here is derived from an EMBL/GenBank/DDBJ whole genome shotgun (WGS) entry which is preliminary data.</text>
</comment>
<dbReference type="SUPFAM" id="SSF81383">
    <property type="entry name" value="F-box domain"/>
    <property type="match status" value="1"/>
</dbReference>
<accession>A0AA39UVH9</accession>
<dbReference type="AlphaFoldDB" id="A0AA39UVH9"/>
<protein>
    <recommendedName>
        <fullName evidence="3">F-box domain-containing protein</fullName>
    </recommendedName>
</protein>
<dbReference type="InterPro" id="IPR036047">
    <property type="entry name" value="F-box-like_dom_sf"/>
</dbReference>
<evidence type="ECO:0000313" key="2">
    <source>
        <dbReference type="Proteomes" id="UP001175228"/>
    </source>
</evidence>
<dbReference type="Gene3D" id="1.20.1280.50">
    <property type="match status" value="1"/>
</dbReference>